<sequence>MLLRERAADDSDRGLRQAAVQALADRWPHDTRWTSENKSSTTDHTCKTQESRRTLRLPTQEDSQTP</sequence>
<dbReference type="EMBL" id="LGCN01000227">
    <property type="protein sequence ID" value="KOT32887.1"/>
    <property type="molecule type" value="Genomic_DNA"/>
</dbReference>
<evidence type="ECO:0000256" key="1">
    <source>
        <dbReference type="SAM" id="MobiDB-lite"/>
    </source>
</evidence>
<name>A0A0M8QNB3_9ACTN</name>
<evidence type="ECO:0000313" key="2">
    <source>
        <dbReference type="EMBL" id="KOT32887.1"/>
    </source>
</evidence>
<reference evidence="2 3" key="1">
    <citation type="submission" date="2015-07" db="EMBL/GenBank/DDBJ databases">
        <authorList>
            <person name="Noorani M."/>
        </authorList>
    </citation>
    <scope>NUCLEOTIDE SEQUENCE [LARGE SCALE GENOMIC DNA]</scope>
    <source>
        <strain evidence="2 3">NRRL B-24567</strain>
    </source>
</reference>
<organism evidence="2 3">
    <name type="scientific">Streptomyces caelestis</name>
    <dbReference type="NCBI Taxonomy" id="36816"/>
    <lineage>
        <taxon>Bacteria</taxon>
        <taxon>Bacillati</taxon>
        <taxon>Actinomycetota</taxon>
        <taxon>Actinomycetes</taxon>
        <taxon>Kitasatosporales</taxon>
        <taxon>Streptomycetaceae</taxon>
        <taxon>Streptomyces</taxon>
    </lineage>
</organism>
<accession>A0A0M8QNB3</accession>
<evidence type="ECO:0000313" key="3">
    <source>
        <dbReference type="Proteomes" id="UP000037773"/>
    </source>
</evidence>
<comment type="caution">
    <text evidence="2">The sequence shown here is derived from an EMBL/GenBank/DDBJ whole genome shotgun (WGS) entry which is preliminary data.</text>
</comment>
<feature type="region of interest" description="Disordered" evidence="1">
    <location>
        <begin position="30"/>
        <end position="66"/>
    </location>
</feature>
<protein>
    <submittedName>
        <fullName evidence="2">Uncharacterized protein</fullName>
    </submittedName>
</protein>
<dbReference type="AlphaFoldDB" id="A0A0M8QNB3"/>
<dbReference type="PATRIC" id="fig|36816.3.peg.6233"/>
<dbReference type="Proteomes" id="UP000037773">
    <property type="component" value="Unassembled WGS sequence"/>
</dbReference>
<proteinExistence type="predicted"/>
<gene>
    <name evidence="2" type="ORF">ADK41_28760</name>
</gene>
<keyword evidence="3" id="KW-1185">Reference proteome</keyword>
<feature type="compositionally biased region" description="Basic and acidic residues" evidence="1">
    <location>
        <begin position="44"/>
        <end position="53"/>
    </location>
</feature>